<keyword evidence="1 2" id="KW-0103">Bromodomain</keyword>
<accession>A0A1B6IW04</accession>
<reference evidence="5" key="1">
    <citation type="submission" date="2015-11" db="EMBL/GenBank/DDBJ databases">
        <title>De novo transcriptome assembly of four potential Pierce s Disease insect vectors from Arizona vineyards.</title>
        <authorList>
            <person name="Tassone E.E."/>
        </authorList>
    </citation>
    <scope>NUCLEOTIDE SEQUENCE</scope>
</reference>
<feature type="domain" description="Bromo" evidence="4">
    <location>
        <begin position="55"/>
        <end position="125"/>
    </location>
</feature>
<gene>
    <name evidence="5" type="ORF">g.55705</name>
</gene>
<dbReference type="GO" id="GO:0006355">
    <property type="term" value="P:regulation of DNA-templated transcription"/>
    <property type="evidence" value="ECO:0007669"/>
    <property type="project" value="TreeGrafter"/>
</dbReference>
<feature type="non-terminal residue" evidence="5">
    <location>
        <position position="190"/>
    </location>
</feature>
<dbReference type="InterPro" id="IPR036427">
    <property type="entry name" value="Bromodomain-like_sf"/>
</dbReference>
<dbReference type="AlphaFoldDB" id="A0A1B6IW04"/>
<evidence type="ECO:0000256" key="3">
    <source>
        <dbReference type="SAM" id="Coils"/>
    </source>
</evidence>
<evidence type="ECO:0000259" key="4">
    <source>
        <dbReference type="PROSITE" id="PS50014"/>
    </source>
</evidence>
<dbReference type="GO" id="GO:0005634">
    <property type="term" value="C:nucleus"/>
    <property type="evidence" value="ECO:0007669"/>
    <property type="project" value="TreeGrafter"/>
</dbReference>
<evidence type="ECO:0000313" key="5">
    <source>
        <dbReference type="EMBL" id="JAS91127.1"/>
    </source>
</evidence>
<dbReference type="GO" id="GO:0006338">
    <property type="term" value="P:chromatin remodeling"/>
    <property type="evidence" value="ECO:0007669"/>
    <property type="project" value="TreeGrafter"/>
</dbReference>
<dbReference type="PRINTS" id="PR00503">
    <property type="entry name" value="BROMODOMAIN"/>
</dbReference>
<protein>
    <recommendedName>
        <fullName evidence="4">Bromo domain-containing protein</fullName>
    </recommendedName>
</protein>
<dbReference type="InterPro" id="IPR050935">
    <property type="entry name" value="Bromo_chromatin_reader"/>
</dbReference>
<dbReference type="GO" id="GO:0000785">
    <property type="term" value="C:chromatin"/>
    <property type="evidence" value="ECO:0007669"/>
    <property type="project" value="TreeGrafter"/>
</dbReference>
<dbReference type="Gene3D" id="1.20.920.10">
    <property type="entry name" value="Bromodomain-like"/>
    <property type="match status" value="1"/>
</dbReference>
<keyword evidence="3" id="KW-0175">Coiled coil</keyword>
<organism evidence="5">
    <name type="scientific">Homalodisca liturata</name>
    <dbReference type="NCBI Taxonomy" id="320908"/>
    <lineage>
        <taxon>Eukaryota</taxon>
        <taxon>Metazoa</taxon>
        <taxon>Ecdysozoa</taxon>
        <taxon>Arthropoda</taxon>
        <taxon>Hexapoda</taxon>
        <taxon>Insecta</taxon>
        <taxon>Pterygota</taxon>
        <taxon>Neoptera</taxon>
        <taxon>Paraneoptera</taxon>
        <taxon>Hemiptera</taxon>
        <taxon>Auchenorrhyncha</taxon>
        <taxon>Membracoidea</taxon>
        <taxon>Cicadellidae</taxon>
        <taxon>Cicadellinae</taxon>
        <taxon>Proconiini</taxon>
        <taxon>Homalodisca</taxon>
    </lineage>
</organism>
<dbReference type="PANTHER" id="PTHR22880">
    <property type="entry name" value="FALZ-RELATED BROMODOMAIN-CONTAINING PROTEINS"/>
    <property type="match status" value="1"/>
</dbReference>
<evidence type="ECO:0000256" key="2">
    <source>
        <dbReference type="PROSITE-ProRule" id="PRU00035"/>
    </source>
</evidence>
<dbReference type="SUPFAM" id="SSF47370">
    <property type="entry name" value="Bromodomain"/>
    <property type="match status" value="1"/>
</dbReference>
<proteinExistence type="predicted"/>
<sequence length="190" mass="22059">YESYYQDLPQEVVKKPKTAVSPKAAEKPKRAARDTMGADDYAYCTEVLSELEKPKHRRYIWPFMQPVTERDAPGYFDIVKSPMDISTIRRKLDAGSYTSVQEFNDDLELIVENCYKFNASETEVYSCCKEFEKVVRGLTARQRDPDARINELRKKISALTAELREAERLKSQTRRVYSLSERERVGQAIL</sequence>
<dbReference type="Pfam" id="PF00439">
    <property type="entry name" value="Bromodomain"/>
    <property type="match status" value="1"/>
</dbReference>
<name>A0A1B6IW04_9HEMI</name>
<dbReference type="EMBL" id="GECU01016579">
    <property type="protein sequence ID" value="JAS91127.1"/>
    <property type="molecule type" value="Transcribed_RNA"/>
</dbReference>
<evidence type="ECO:0000256" key="1">
    <source>
        <dbReference type="ARBA" id="ARBA00023117"/>
    </source>
</evidence>
<dbReference type="PANTHER" id="PTHR22880:SF225">
    <property type="entry name" value="BROMODOMAIN-CONTAINING PROTEIN BET-1-RELATED"/>
    <property type="match status" value="1"/>
</dbReference>
<dbReference type="PROSITE" id="PS50014">
    <property type="entry name" value="BROMODOMAIN_2"/>
    <property type="match status" value="1"/>
</dbReference>
<feature type="coiled-coil region" evidence="3">
    <location>
        <begin position="149"/>
        <end position="176"/>
    </location>
</feature>
<dbReference type="SMART" id="SM00297">
    <property type="entry name" value="BROMO"/>
    <property type="match status" value="1"/>
</dbReference>
<feature type="non-terminal residue" evidence="5">
    <location>
        <position position="1"/>
    </location>
</feature>
<dbReference type="InterPro" id="IPR001487">
    <property type="entry name" value="Bromodomain"/>
</dbReference>